<accession>A0A2G8SRJ1</accession>
<evidence type="ECO:0000313" key="3">
    <source>
        <dbReference type="Proteomes" id="UP000230002"/>
    </source>
</evidence>
<protein>
    <submittedName>
        <fullName evidence="2">Uncharacterized protein</fullName>
    </submittedName>
</protein>
<gene>
    <name evidence="2" type="ORF">GSI_00089</name>
</gene>
<organism evidence="2 3">
    <name type="scientific">Ganoderma sinense ZZ0214-1</name>
    <dbReference type="NCBI Taxonomy" id="1077348"/>
    <lineage>
        <taxon>Eukaryota</taxon>
        <taxon>Fungi</taxon>
        <taxon>Dikarya</taxon>
        <taxon>Basidiomycota</taxon>
        <taxon>Agaricomycotina</taxon>
        <taxon>Agaricomycetes</taxon>
        <taxon>Polyporales</taxon>
        <taxon>Polyporaceae</taxon>
        <taxon>Ganoderma</taxon>
    </lineage>
</organism>
<dbReference type="AlphaFoldDB" id="A0A2G8SRJ1"/>
<reference evidence="2 3" key="1">
    <citation type="journal article" date="2015" name="Sci. Rep.">
        <title>Chromosome-level genome map provides insights into diverse defense mechanisms in the medicinal fungus Ganoderma sinense.</title>
        <authorList>
            <person name="Zhu Y."/>
            <person name="Xu J."/>
            <person name="Sun C."/>
            <person name="Zhou S."/>
            <person name="Xu H."/>
            <person name="Nelson D.R."/>
            <person name="Qian J."/>
            <person name="Song J."/>
            <person name="Luo H."/>
            <person name="Xiang L."/>
            <person name="Li Y."/>
            <person name="Xu Z."/>
            <person name="Ji A."/>
            <person name="Wang L."/>
            <person name="Lu S."/>
            <person name="Hayward A."/>
            <person name="Sun W."/>
            <person name="Li X."/>
            <person name="Schwartz D.C."/>
            <person name="Wang Y."/>
            <person name="Chen S."/>
        </authorList>
    </citation>
    <scope>NUCLEOTIDE SEQUENCE [LARGE SCALE GENOMIC DNA]</scope>
    <source>
        <strain evidence="2 3">ZZ0214-1</strain>
    </source>
</reference>
<evidence type="ECO:0000256" key="1">
    <source>
        <dbReference type="SAM" id="MobiDB-lite"/>
    </source>
</evidence>
<proteinExistence type="predicted"/>
<keyword evidence="3" id="KW-1185">Reference proteome</keyword>
<dbReference type="EMBL" id="AYKW01000001">
    <property type="protein sequence ID" value="PIL36401.1"/>
    <property type="molecule type" value="Genomic_DNA"/>
</dbReference>
<dbReference type="Proteomes" id="UP000230002">
    <property type="component" value="Unassembled WGS sequence"/>
</dbReference>
<comment type="caution">
    <text evidence="2">The sequence shown here is derived from an EMBL/GenBank/DDBJ whole genome shotgun (WGS) entry which is preliminary data.</text>
</comment>
<evidence type="ECO:0000313" key="2">
    <source>
        <dbReference type="EMBL" id="PIL36401.1"/>
    </source>
</evidence>
<name>A0A2G8SRJ1_9APHY</name>
<sequence length="118" mass="12500">MAPASTTSSHRLHTAHLIALNRWLRESNLPAYAMLQEVPTRVSAGGLYLVTGIRGGSPPGSARPLYSKECVGIRARNDFASPACPRTLPAAPQGSLARGHPPPATPQLLGTGKWQVKL</sequence>
<feature type="region of interest" description="Disordered" evidence="1">
    <location>
        <begin position="84"/>
        <end position="111"/>
    </location>
</feature>